<feature type="domain" description="BMC circularly permuted" evidence="3">
    <location>
        <begin position="48"/>
        <end position="160"/>
    </location>
</feature>
<evidence type="ECO:0000313" key="5">
    <source>
        <dbReference type="Proteomes" id="UP000247485"/>
    </source>
</evidence>
<dbReference type="SMART" id="SM00877">
    <property type="entry name" value="BMC"/>
    <property type="match status" value="2"/>
</dbReference>
<sequence>MSSDNLVENIIAEVLGKVGDLKTPSAASQPGISQQEPAIPRKLCGLTEFVGTATGDSIGLVIANVDSALLDAMHLEKKYRSIGILGARTGAGPQIMAADEAVKATNTEVVAIELARDTKGGAGHGSLVLFGGQDVSDVKRAVEVALGELERTFGDIYANAAGHVELQYTARASYALEKAFGAPLGRACGVIVGAPAAIGVLMADTAIKSANVDVVAYNSPAKGTSFTNEVILIVSGDSGAVRQAVRSARDVGLTLLETMGGKAPSATTPYI</sequence>
<dbReference type="EMBL" id="QJJG01000019">
    <property type="protein sequence ID" value="PXW39577.1"/>
    <property type="molecule type" value="Genomic_DNA"/>
</dbReference>
<dbReference type="Pfam" id="PF00936">
    <property type="entry name" value="BMC"/>
    <property type="match status" value="2"/>
</dbReference>
<dbReference type="NCBIfam" id="TIGR04501">
    <property type="entry name" value="microcomp_PduB"/>
    <property type="match status" value="1"/>
</dbReference>
<reference evidence="4 5" key="1">
    <citation type="submission" date="2018-05" db="EMBL/GenBank/DDBJ databases">
        <title>Freshwater and sediment microbial communities from various areas in North America, analyzing microbe dynamics in response to fracking.</title>
        <authorList>
            <person name="Lamendella R."/>
        </authorList>
    </citation>
    <scope>NUCLEOTIDE SEQUENCE [LARGE SCALE GENOMIC DNA]</scope>
    <source>
        <strain evidence="4 5">67</strain>
    </source>
</reference>
<evidence type="ECO:0000313" key="4">
    <source>
        <dbReference type="EMBL" id="PXW39577.1"/>
    </source>
</evidence>
<name>A0A318FD06_KLEOX</name>
<dbReference type="InterPro" id="IPR030984">
    <property type="entry name" value="PduB"/>
</dbReference>
<evidence type="ECO:0000259" key="3">
    <source>
        <dbReference type="PROSITE" id="PS51931"/>
    </source>
</evidence>
<gene>
    <name evidence="4" type="ORF">DET57_11962</name>
</gene>
<dbReference type="Proteomes" id="UP000247485">
    <property type="component" value="Unassembled WGS sequence"/>
</dbReference>
<evidence type="ECO:0000256" key="2">
    <source>
        <dbReference type="ARBA" id="ARBA00024446"/>
    </source>
</evidence>
<proteinExistence type="predicted"/>
<evidence type="ECO:0000256" key="1">
    <source>
        <dbReference type="ARBA" id="ARBA00024322"/>
    </source>
</evidence>
<organism evidence="4 5">
    <name type="scientific">Klebsiella oxytoca</name>
    <dbReference type="NCBI Taxonomy" id="571"/>
    <lineage>
        <taxon>Bacteria</taxon>
        <taxon>Pseudomonadati</taxon>
        <taxon>Pseudomonadota</taxon>
        <taxon>Gammaproteobacteria</taxon>
        <taxon>Enterobacterales</taxon>
        <taxon>Enterobacteriaceae</taxon>
        <taxon>Klebsiella/Raoultella group</taxon>
        <taxon>Klebsiella</taxon>
    </lineage>
</organism>
<dbReference type="PROSITE" id="PS51931">
    <property type="entry name" value="BMC_CP"/>
    <property type="match status" value="2"/>
</dbReference>
<keyword evidence="2" id="KW-1283">Bacterial microcompartment</keyword>
<dbReference type="InterPro" id="IPR037233">
    <property type="entry name" value="CcmK-like_sf"/>
</dbReference>
<dbReference type="SUPFAM" id="SSF143414">
    <property type="entry name" value="CcmK-like"/>
    <property type="match status" value="2"/>
</dbReference>
<feature type="domain" description="BMC circularly permuted" evidence="3">
    <location>
        <begin position="167"/>
        <end position="259"/>
    </location>
</feature>
<dbReference type="Gene3D" id="3.30.70.1710">
    <property type="match status" value="2"/>
</dbReference>
<dbReference type="NCBIfam" id="NF011944">
    <property type="entry name" value="PRK15415.1"/>
    <property type="match status" value="1"/>
</dbReference>
<protein>
    <submittedName>
        <fullName evidence="4">Microcompartment protein PduB</fullName>
    </submittedName>
</protein>
<dbReference type="InterPro" id="IPR009193">
    <property type="entry name" value="EutL_PduB"/>
</dbReference>
<dbReference type="AlphaFoldDB" id="A0A318FD06"/>
<dbReference type="CDD" id="cd07047">
    <property type="entry name" value="BMC_PduB_repeat1"/>
    <property type="match status" value="1"/>
</dbReference>
<dbReference type="PIRSF" id="PIRSF012290">
    <property type="entry name" value="EutL_PduB"/>
    <property type="match status" value="1"/>
</dbReference>
<dbReference type="RefSeq" id="WP_011787820.1">
    <property type="nucleotide sequence ID" value="NZ_QJJG01000019.1"/>
</dbReference>
<dbReference type="InterPro" id="IPR044870">
    <property type="entry name" value="BMC_CP"/>
</dbReference>
<comment type="caution">
    <text evidence="4">The sequence shown here is derived from an EMBL/GenBank/DDBJ whole genome shotgun (WGS) entry which is preliminary data.</text>
</comment>
<accession>A0A318FD06</accession>
<dbReference type="InterPro" id="IPR000249">
    <property type="entry name" value="BMC_dom"/>
</dbReference>
<comment type="subcellular location">
    <subcellularLocation>
        <location evidence="1">Bacterial microcompartment</location>
    </subcellularLocation>
</comment>
<dbReference type="GO" id="GO:0031469">
    <property type="term" value="C:bacterial microcompartment"/>
    <property type="evidence" value="ECO:0007669"/>
    <property type="project" value="UniProtKB-SubCell"/>
</dbReference>
<dbReference type="SMR" id="A0A318FD06"/>
<dbReference type="CDD" id="cd07048">
    <property type="entry name" value="BMC_PduB_repeat2"/>
    <property type="match status" value="1"/>
</dbReference>
<dbReference type="GO" id="GO:0005198">
    <property type="term" value="F:structural molecule activity"/>
    <property type="evidence" value="ECO:0007669"/>
    <property type="project" value="InterPro"/>
</dbReference>